<dbReference type="PROSITE" id="PS50046">
    <property type="entry name" value="PHYTOCHROME_2"/>
    <property type="match status" value="1"/>
</dbReference>
<name>A0A6P9ADQ0_THRPL</name>
<dbReference type="Proteomes" id="UP000515158">
    <property type="component" value="Unplaced"/>
</dbReference>
<organism evidence="5">
    <name type="scientific">Thrips palmi</name>
    <name type="common">Melon thrips</name>
    <dbReference type="NCBI Taxonomy" id="161013"/>
    <lineage>
        <taxon>Eukaryota</taxon>
        <taxon>Metazoa</taxon>
        <taxon>Ecdysozoa</taxon>
        <taxon>Arthropoda</taxon>
        <taxon>Hexapoda</taxon>
        <taxon>Insecta</taxon>
        <taxon>Pterygota</taxon>
        <taxon>Neoptera</taxon>
        <taxon>Paraneoptera</taxon>
        <taxon>Thysanoptera</taxon>
        <taxon>Terebrantia</taxon>
        <taxon>Thripoidea</taxon>
        <taxon>Thripidae</taxon>
        <taxon>Thrips</taxon>
    </lineage>
</organism>
<dbReference type="OrthoDB" id="8192078at2759"/>
<dbReference type="GO" id="GO:0008270">
    <property type="term" value="F:zinc ion binding"/>
    <property type="evidence" value="ECO:0007669"/>
    <property type="project" value="UniProtKB-KW"/>
</dbReference>
<keyword evidence="1" id="KW-0862">Zinc</keyword>
<proteinExistence type="predicted"/>
<dbReference type="PROSITE" id="PS50157">
    <property type="entry name" value="ZINC_FINGER_C2H2_2"/>
    <property type="match status" value="1"/>
</dbReference>
<dbReference type="InParanoid" id="A0A6P9ADQ0"/>
<dbReference type="GeneID" id="117653729"/>
<dbReference type="InterPro" id="IPR016132">
    <property type="entry name" value="Phyto_chromo_attachment"/>
</dbReference>
<dbReference type="RefSeq" id="XP_034255474.1">
    <property type="nucleotide sequence ID" value="XM_034399583.1"/>
</dbReference>
<sequence>MVNVPCCQCGRKFADISSLNVHFHCSHKNCTTFVCNIACENDRLCSRRYNVYNSYRKHLILTHHIPIFAPELRAQVLSERTPDDDNTTRLAVFLDQQERDAQDDNVADECNVNVNVNVNRITSADAKDLLLDQEDVIVAKFYANPAFPRNLVTKVVNEFSNYVTSPFFEHMEKLVMSSLDSNMVEARSEIEDMFDRLRHPFDPLQTEYKRLQYFESCGHYIPPVLYPIDYREERVKSKKGVTLEMRPVPGQKIPLQPLLKNFFELPDAFEDTLANMLALQEERDWICNMVQGEIWKRKRARFSDDAIVFPINFYYDEVEPNSALGPHCEPLGCSYVHIPVLPSEWNSRLENIFLAALFDGDNRTVYGNKKTFQPVIRELVLLETEGVKLNLPERGEVTMFLAVGLILGDNKALNSICGFQEGFSAIHYCRVCTCPNNLAKKMFVEDPALLRTPVSYANDVRIDQPKVTGVKEECVFNEIPSFECPTDISLDYFHDFIEGIAHYTMVPVSKHFHQLNNMFISTLNTRLYALDLGIDGDNRPPLINLDRLLSKDKLKMTGSEMTLFIRIFGLIVYDMVPEGDPFYDLYLLLNDITSILNAKGLPKDASVILSHKMEEHHKLYVELTKEDLKPKHHLGTHYPRKLKLMGPYYLFSTIREEAKHREARMVANACMSRVNLSRTVAIKHQLNFAYRCVSKSSIRQLMTHGPCHFINLVDLETFPSFSLTLPDHIFKEPMQTVTTWATYKGTTYAPKQILVFDVDDIGLFKFAELELIIVCEEKPLFLCSALNTIGYFSGVRGYEVEHTDNVINWFAIEQEKLLDPIPLPLYQMSSGEKIVVLKYTL</sequence>
<protein>
    <submittedName>
        <fullName evidence="5">Uncharacterized protein LOC117653729</fullName>
    </submittedName>
</protein>
<dbReference type="InterPro" id="IPR013087">
    <property type="entry name" value="Znf_C2H2_type"/>
</dbReference>
<dbReference type="KEGG" id="tpal:117653729"/>
<dbReference type="PROSITE" id="PS00028">
    <property type="entry name" value="ZINC_FINGER_C2H2_1"/>
    <property type="match status" value="1"/>
</dbReference>
<evidence type="ECO:0000313" key="4">
    <source>
        <dbReference type="Proteomes" id="UP000515158"/>
    </source>
</evidence>
<keyword evidence="4" id="KW-1185">Reference proteome</keyword>
<reference evidence="5" key="1">
    <citation type="submission" date="2025-08" db="UniProtKB">
        <authorList>
            <consortium name="RefSeq"/>
        </authorList>
    </citation>
    <scope>IDENTIFICATION</scope>
    <source>
        <tissue evidence="5">Total insect</tissue>
    </source>
</reference>
<feature type="domain" description="C2H2-type" evidence="3">
    <location>
        <begin position="4"/>
        <end position="32"/>
    </location>
</feature>
<evidence type="ECO:0000259" key="3">
    <source>
        <dbReference type="PROSITE" id="PS50157"/>
    </source>
</evidence>
<gene>
    <name evidence="5" type="primary">LOC117653729</name>
</gene>
<evidence type="ECO:0000256" key="1">
    <source>
        <dbReference type="PROSITE-ProRule" id="PRU00042"/>
    </source>
</evidence>
<evidence type="ECO:0000259" key="2">
    <source>
        <dbReference type="PROSITE" id="PS50046"/>
    </source>
</evidence>
<feature type="domain" description="Phytochrome chromophore attachment site" evidence="2">
    <location>
        <begin position="604"/>
        <end position="725"/>
    </location>
</feature>
<keyword evidence="1" id="KW-0863">Zinc-finger</keyword>
<keyword evidence="1" id="KW-0479">Metal-binding</keyword>
<dbReference type="AlphaFoldDB" id="A0A6P9ADQ0"/>
<evidence type="ECO:0000313" key="5">
    <source>
        <dbReference type="RefSeq" id="XP_034255474.1"/>
    </source>
</evidence>
<accession>A0A6P9ADQ0</accession>